<accession>A0A7I4YKX3</accession>
<dbReference type="OMA" id="HEEEEMP"/>
<evidence type="ECO:0000313" key="2">
    <source>
        <dbReference type="Proteomes" id="UP000025227"/>
    </source>
</evidence>
<dbReference type="OrthoDB" id="5875301at2759"/>
<sequence>MAKTRQGAPPLRNISVAAEALDAEMGKTNANVEFMDFVEEEFEKEQPNSEISRKIQELEAELHKVTRRMRELARMRTCPIRLFEAGVYRRKERVMACVFCREKGRHYSDLCNELRTGLERKRYLTRNGRCHNCLEVQCERSRLCSKFRIPCFHCKRRGHHSAVCELPDISLKIELEKQHCELFLNGAVMQQLRSTPRVRRNSEI</sequence>
<reference evidence="3" key="1">
    <citation type="submission" date="2020-12" db="UniProtKB">
        <authorList>
            <consortium name="WormBaseParasite"/>
        </authorList>
    </citation>
    <scope>IDENTIFICATION</scope>
    <source>
        <strain evidence="3">MHco3</strain>
    </source>
</reference>
<dbReference type="WBParaSite" id="HCON_00115620-00001">
    <property type="protein sequence ID" value="HCON_00115620-00001"/>
    <property type="gene ID" value="HCON_00115620"/>
</dbReference>
<protein>
    <submittedName>
        <fullName evidence="3">CCHC-type domain-containing protein</fullName>
    </submittedName>
</protein>
<dbReference type="Proteomes" id="UP000025227">
    <property type="component" value="Unplaced"/>
</dbReference>
<proteinExistence type="predicted"/>
<feature type="coiled-coil region" evidence="1">
    <location>
        <begin position="48"/>
        <end position="75"/>
    </location>
</feature>
<dbReference type="AlphaFoldDB" id="A0A7I4YKX3"/>
<evidence type="ECO:0000256" key="1">
    <source>
        <dbReference type="SAM" id="Coils"/>
    </source>
</evidence>
<evidence type="ECO:0000313" key="3">
    <source>
        <dbReference type="WBParaSite" id="HCON_00115620-00001"/>
    </source>
</evidence>
<organism evidence="2 3">
    <name type="scientific">Haemonchus contortus</name>
    <name type="common">Barber pole worm</name>
    <dbReference type="NCBI Taxonomy" id="6289"/>
    <lineage>
        <taxon>Eukaryota</taxon>
        <taxon>Metazoa</taxon>
        <taxon>Ecdysozoa</taxon>
        <taxon>Nematoda</taxon>
        <taxon>Chromadorea</taxon>
        <taxon>Rhabditida</taxon>
        <taxon>Rhabditina</taxon>
        <taxon>Rhabditomorpha</taxon>
        <taxon>Strongyloidea</taxon>
        <taxon>Trichostrongylidae</taxon>
        <taxon>Haemonchus</taxon>
    </lineage>
</organism>
<keyword evidence="2" id="KW-1185">Reference proteome</keyword>
<keyword evidence="1" id="KW-0175">Coiled coil</keyword>
<name>A0A7I4YKX3_HAECO</name>